<dbReference type="EMBL" id="JAHIBW010000026">
    <property type="protein sequence ID" value="KAG7297570.1"/>
    <property type="molecule type" value="Genomic_DNA"/>
</dbReference>
<keyword evidence="6" id="KW-1185">Reference proteome</keyword>
<accession>A0ABQ7PYJ8</accession>
<dbReference type="SMART" id="SM00664">
    <property type="entry name" value="DoH"/>
    <property type="match status" value="1"/>
</dbReference>
<dbReference type="PANTHER" id="PTHR24036:SF16">
    <property type="entry name" value="KNICKKOPF"/>
    <property type="match status" value="1"/>
</dbReference>
<proteinExistence type="predicted"/>
<feature type="domain" description="DM13" evidence="4">
    <location>
        <begin position="140"/>
        <end position="249"/>
    </location>
</feature>
<dbReference type="Pfam" id="PF03351">
    <property type="entry name" value="DOMON"/>
    <property type="match status" value="1"/>
</dbReference>
<dbReference type="Proteomes" id="UP000823941">
    <property type="component" value="Chromosome 26"/>
</dbReference>
<comment type="caution">
    <text evidence="5">The sequence shown here is derived from an EMBL/GenBank/DDBJ whole genome shotgun (WGS) entry which is preliminary data.</text>
</comment>
<sequence length="661" mass="72447">MYALCLVILALVTKGCSSQEDDGPYRGAFIGKLKSYHHQVSGDVYAVDDWTILLVNFNYDGTGDDTFFWAGDSGLPGPQGFIVPDENGKTNVLERYFDAEVRLILPEGKRLSRLKWLCVYDIATQNTFGDVAIPDDFEAPTERTLGPMTGSPAVSSGPVKVLDARTILIPSFRYDGSGGEVYFWAGEGAQPSARGTKVPDEYGYVEPLSPYNGTDVRLTLAGSTTVRDISWLSVWDALAATSLASVLVSDGLNVPPQLASVLPHTSSLPNCKQLHRGYQVSWEVHGPQVTIQLAAQIEDNEYMAFGISGSTSGSQMLGADIAVAYYDQKLQRAFATDYNVTDLAPCVQVLGAWRGVCADTRLGHLDNNQLFSGSRSDGLTVVTYRQTLKPYDSIDREWQTEGPTYIVWSIGTLDHERGPSFHHIYPKKDVSINVNANPPTNDCYPFTSGKSPTISTWDVPELFDPSLRSFTATLGPGGGRRARLGRDLVWYINGQIAPDLQMRRGLVYNFKVFGGNDPHSARFYHPLMITTEPVGGLERLDEAAARAVRVLAGGAHTRRGRRLDEAAARAVRVLAGGAHTRRGRVTPTHAGPLCLATHAASADRRRDDDYASFRAFNRTLSWSCREGAPAVMEVAPNTTWPDVVYYHSFTHAGKILSRIQR</sequence>
<evidence type="ECO:0000259" key="4">
    <source>
        <dbReference type="PROSITE" id="PS51549"/>
    </source>
</evidence>
<evidence type="ECO:0008006" key="7">
    <source>
        <dbReference type="Google" id="ProtNLM"/>
    </source>
</evidence>
<feature type="domain" description="DOMON" evidence="3">
    <location>
        <begin position="276"/>
        <end position="411"/>
    </location>
</feature>
<gene>
    <name evidence="5" type="ORF">JYU34_019613</name>
</gene>
<name>A0ABQ7PYJ8_PLUXY</name>
<protein>
    <recommendedName>
        <fullName evidence="7">Protein Skeletor</fullName>
    </recommendedName>
</protein>
<keyword evidence="2" id="KW-0732">Signal</keyword>
<feature type="domain" description="DM13" evidence="4">
    <location>
        <begin position="27"/>
        <end position="134"/>
    </location>
</feature>
<feature type="chain" id="PRO_5045123227" description="Protein Skeletor" evidence="2">
    <location>
        <begin position="19"/>
        <end position="661"/>
    </location>
</feature>
<evidence type="ECO:0000256" key="2">
    <source>
        <dbReference type="SAM" id="SignalP"/>
    </source>
</evidence>
<dbReference type="InterPro" id="IPR019545">
    <property type="entry name" value="DM13_domain"/>
</dbReference>
<evidence type="ECO:0000313" key="6">
    <source>
        <dbReference type="Proteomes" id="UP000823941"/>
    </source>
</evidence>
<dbReference type="PROSITE" id="PS51549">
    <property type="entry name" value="DM13"/>
    <property type="match status" value="2"/>
</dbReference>
<dbReference type="InterPro" id="IPR005018">
    <property type="entry name" value="DOMON_domain"/>
</dbReference>
<organism evidence="5 6">
    <name type="scientific">Plutella xylostella</name>
    <name type="common">Diamondback moth</name>
    <name type="synonym">Plutella maculipennis</name>
    <dbReference type="NCBI Taxonomy" id="51655"/>
    <lineage>
        <taxon>Eukaryota</taxon>
        <taxon>Metazoa</taxon>
        <taxon>Ecdysozoa</taxon>
        <taxon>Arthropoda</taxon>
        <taxon>Hexapoda</taxon>
        <taxon>Insecta</taxon>
        <taxon>Pterygota</taxon>
        <taxon>Neoptera</taxon>
        <taxon>Endopterygota</taxon>
        <taxon>Lepidoptera</taxon>
        <taxon>Glossata</taxon>
        <taxon>Ditrysia</taxon>
        <taxon>Yponomeutoidea</taxon>
        <taxon>Plutellidae</taxon>
        <taxon>Plutella</taxon>
    </lineage>
</organism>
<dbReference type="Pfam" id="PF10517">
    <property type="entry name" value="DM13"/>
    <property type="match status" value="2"/>
</dbReference>
<evidence type="ECO:0000256" key="1">
    <source>
        <dbReference type="ARBA" id="ARBA00022737"/>
    </source>
</evidence>
<dbReference type="CDD" id="cd09631">
    <property type="entry name" value="DOMON_DOH"/>
    <property type="match status" value="1"/>
</dbReference>
<dbReference type="InterPro" id="IPR052126">
    <property type="entry name" value="Spindle_Org/Thrombomodulin"/>
</dbReference>
<evidence type="ECO:0000313" key="5">
    <source>
        <dbReference type="EMBL" id="KAG7297570.1"/>
    </source>
</evidence>
<reference evidence="5 6" key="1">
    <citation type="submission" date="2021-06" db="EMBL/GenBank/DDBJ databases">
        <title>A haploid diamondback moth (Plutella xylostella L.) genome assembly resolves 31 chromosomes and identifies a diamide resistance mutation.</title>
        <authorList>
            <person name="Ward C.M."/>
            <person name="Perry K.D."/>
            <person name="Baker G."/>
            <person name="Powis K."/>
            <person name="Heckel D.G."/>
            <person name="Baxter S.W."/>
        </authorList>
    </citation>
    <scope>NUCLEOTIDE SEQUENCE [LARGE SCALE GENOMIC DNA]</scope>
    <source>
        <strain evidence="5 6">LV</strain>
        <tissue evidence="5">Single pupa</tissue>
    </source>
</reference>
<evidence type="ECO:0000259" key="3">
    <source>
        <dbReference type="PROSITE" id="PS50836"/>
    </source>
</evidence>
<feature type="signal peptide" evidence="2">
    <location>
        <begin position="1"/>
        <end position="18"/>
    </location>
</feature>
<keyword evidence="1" id="KW-0677">Repeat</keyword>
<dbReference type="InterPro" id="IPR045266">
    <property type="entry name" value="DOH_DOMON"/>
</dbReference>
<dbReference type="PROSITE" id="PS50836">
    <property type="entry name" value="DOMON"/>
    <property type="match status" value="1"/>
</dbReference>
<dbReference type="SMART" id="SM00686">
    <property type="entry name" value="DM13"/>
    <property type="match status" value="2"/>
</dbReference>
<dbReference type="PANTHER" id="PTHR24036">
    <property type="entry name" value="SKELETOR-RELATED"/>
    <property type="match status" value="1"/>
</dbReference>